<evidence type="ECO:0008006" key="3">
    <source>
        <dbReference type="Google" id="ProtNLM"/>
    </source>
</evidence>
<dbReference type="EMBL" id="ML119662">
    <property type="protein sequence ID" value="RPA83739.1"/>
    <property type="molecule type" value="Genomic_DNA"/>
</dbReference>
<dbReference type="AlphaFoldDB" id="A0A3N4ICC5"/>
<dbReference type="PANTHER" id="PTHR48471:SF1">
    <property type="entry name" value="DDE TNP4 DOMAIN-CONTAINING PROTEIN"/>
    <property type="match status" value="1"/>
</dbReference>
<sequence length="354" mass="40403">MRRSHLRFYLTQAELPPSSHFGTAWIYLFAQGNDKAFITTMGLDAPTFHYLLPYFSKLWNSSSITRGEVRAYSSPTEKQLRRRSLNAAGGLGLALVLHHLCSTMPNYSLHLIFGITPAVCSRYLRFGLALLLKVLRHCPLSKICWPDLDTMRQYAVLIQARHFCLEAAFGFKCVFGSGKCIYNGWCGSHFTSNLLVFAPDGTIFHAFYNAPGNTEFSTSHAELAAKLRTPPKAGFIGYSSDPVLALSEIRFNEELVSARQAAEWGMQCLQGAFSRLKVPMPADDAMYRSLLIEVCVRLHNLRANRIGLNQIRTFYEGIWTDGRVRSTIYHEFRDMLFRDIRKNDRIRRFYNFLP</sequence>
<proteinExistence type="predicted"/>
<reference evidence="1 2" key="1">
    <citation type="journal article" date="2018" name="Nat. Ecol. Evol.">
        <title>Pezizomycetes genomes reveal the molecular basis of ectomycorrhizal truffle lifestyle.</title>
        <authorList>
            <person name="Murat C."/>
            <person name="Payen T."/>
            <person name="Noel B."/>
            <person name="Kuo A."/>
            <person name="Morin E."/>
            <person name="Chen J."/>
            <person name="Kohler A."/>
            <person name="Krizsan K."/>
            <person name="Balestrini R."/>
            <person name="Da Silva C."/>
            <person name="Montanini B."/>
            <person name="Hainaut M."/>
            <person name="Levati E."/>
            <person name="Barry K.W."/>
            <person name="Belfiori B."/>
            <person name="Cichocki N."/>
            <person name="Clum A."/>
            <person name="Dockter R.B."/>
            <person name="Fauchery L."/>
            <person name="Guy J."/>
            <person name="Iotti M."/>
            <person name="Le Tacon F."/>
            <person name="Lindquist E.A."/>
            <person name="Lipzen A."/>
            <person name="Malagnac F."/>
            <person name="Mello A."/>
            <person name="Molinier V."/>
            <person name="Miyauchi S."/>
            <person name="Poulain J."/>
            <person name="Riccioni C."/>
            <person name="Rubini A."/>
            <person name="Sitrit Y."/>
            <person name="Splivallo R."/>
            <person name="Traeger S."/>
            <person name="Wang M."/>
            <person name="Zifcakova L."/>
            <person name="Wipf D."/>
            <person name="Zambonelli A."/>
            <person name="Paolocci F."/>
            <person name="Nowrousian M."/>
            <person name="Ottonello S."/>
            <person name="Baldrian P."/>
            <person name="Spatafora J.W."/>
            <person name="Henrissat B."/>
            <person name="Nagy L.G."/>
            <person name="Aury J.M."/>
            <person name="Wincker P."/>
            <person name="Grigoriev I.V."/>
            <person name="Bonfante P."/>
            <person name="Martin F.M."/>
        </authorList>
    </citation>
    <scope>NUCLEOTIDE SEQUENCE [LARGE SCALE GENOMIC DNA]</scope>
    <source>
        <strain evidence="1 2">RN42</strain>
    </source>
</reference>
<accession>A0A3N4ICC5</accession>
<gene>
    <name evidence="1" type="ORF">BJ508DRAFT_317665</name>
</gene>
<evidence type="ECO:0000313" key="1">
    <source>
        <dbReference type="EMBL" id="RPA83739.1"/>
    </source>
</evidence>
<keyword evidence="2" id="KW-1185">Reference proteome</keyword>
<dbReference type="OrthoDB" id="78198at2759"/>
<protein>
    <recommendedName>
        <fullName evidence="3">DDE Tnp4 domain-containing protein</fullName>
    </recommendedName>
</protein>
<evidence type="ECO:0000313" key="2">
    <source>
        <dbReference type="Proteomes" id="UP000275078"/>
    </source>
</evidence>
<organism evidence="1 2">
    <name type="scientific">Ascobolus immersus RN42</name>
    <dbReference type="NCBI Taxonomy" id="1160509"/>
    <lineage>
        <taxon>Eukaryota</taxon>
        <taxon>Fungi</taxon>
        <taxon>Dikarya</taxon>
        <taxon>Ascomycota</taxon>
        <taxon>Pezizomycotina</taxon>
        <taxon>Pezizomycetes</taxon>
        <taxon>Pezizales</taxon>
        <taxon>Ascobolaceae</taxon>
        <taxon>Ascobolus</taxon>
    </lineage>
</organism>
<dbReference type="Proteomes" id="UP000275078">
    <property type="component" value="Unassembled WGS sequence"/>
</dbReference>
<name>A0A3N4ICC5_ASCIM</name>
<dbReference type="PANTHER" id="PTHR48471">
    <property type="entry name" value="DDE TNP4 DOMAIN-CONTAINING PROTEIN"/>
    <property type="match status" value="1"/>
</dbReference>